<dbReference type="EMBL" id="VOSL01000003">
    <property type="protein sequence ID" value="TXD44297.1"/>
    <property type="molecule type" value="Genomic_DNA"/>
</dbReference>
<keyword evidence="1" id="KW-0472">Membrane</keyword>
<sequence length="111" mass="11701">METEQREDNKKTLKIVLIVLGVTAVLSALCCGGAAFLGVGMFSELAEVEKAYYPACENLEDSEACSTCCRERGHNGHAYGDWINEGGRLCGCLGDGKPDGVAPVEAESAAE</sequence>
<proteinExistence type="predicted"/>
<feature type="transmembrane region" description="Helical" evidence="1">
    <location>
        <begin position="12"/>
        <end position="37"/>
    </location>
</feature>
<organism evidence="2 3">
    <name type="scientific">Lujinxingia vulgaris</name>
    <dbReference type="NCBI Taxonomy" id="2600176"/>
    <lineage>
        <taxon>Bacteria</taxon>
        <taxon>Deltaproteobacteria</taxon>
        <taxon>Bradymonadales</taxon>
        <taxon>Lujinxingiaceae</taxon>
        <taxon>Lujinxingia</taxon>
    </lineage>
</organism>
<dbReference type="RefSeq" id="WP_146972095.1">
    <property type="nucleotide sequence ID" value="NZ_VOSL01000003.1"/>
</dbReference>
<evidence type="ECO:0000313" key="2">
    <source>
        <dbReference type="EMBL" id="TXD44297.1"/>
    </source>
</evidence>
<dbReference type="AlphaFoldDB" id="A0A5C6XTF6"/>
<dbReference type="Proteomes" id="UP000321046">
    <property type="component" value="Unassembled WGS sequence"/>
</dbReference>
<name>A0A5C6XTF6_9DELT</name>
<keyword evidence="1" id="KW-0812">Transmembrane</keyword>
<comment type="caution">
    <text evidence="2">The sequence shown here is derived from an EMBL/GenBank/DDBJ whole genome shotgun (WGS) entry which is preliminary data.</text>
</comment>
<gene>
    <name evidence="2" type="ORF">FRC96_00535</name>
</gene>
<evidence type="ECO:0000313" key="3">
    <source>
        <dbReference type="Proteomes" id="UP000321046"/>
    </source>
</evidence>
<accession>A0A5C6XTF6</accession>
<keyword evidence="1" id="KW-1133">Transmembrane helix</keyword>
<protein>
    <submittedName>
        <fullName evidence="2">Uncharacterized protein</fullName>
    </submittedName>
</protein>
<dbReference type="OrthoDB" id="5516041at2"/>
<evidence type="ECO:0000256" key="1">
    <source>
        <dbReference type="SAM" id="Phobius"/>
    </source>
</evidence>
<reference evidence="2 3" key="1">
    <citation type="submission" date="2019-08" db="EMBL/GenBank/DDBJ databases">
        <title>Bradymonadales sp. TMQ2.</title>
        <authorList>
            <person name="Liang Q."/>
        </authorList>
    </citation>
    <scope>NUCLEOTIDE SEQUENCE [LARGE SCALE GENOMIC DNA]</scope>
    <source>
        <strain evidence="2 3">TMQ2</strain>
    </source>
</reference>